<dbReference type="InterPro" id="IPR007813">
    <property type="entry name" value="PilN"/>
</dbReference>
<dbReference type="InterPro" id="IPR052534">
    <property type="entry name" value="Extracell_DNA_Util/SecSys_Comp"/>
</dbReference>
<organism evidence="1 2">
    <name type="scientific">Vibrio agarivorans</name>
    <dbReference type="NCBI Taxonomy" id="153622"/>
    <lineage>
        <taxon>Bacteria</taxon>
        <taxon>Pseudomonadati</taxon>
        <taxon>Pseudomonadota</taxon>
        <taxon>Gammaproteobacteria</taxon>
        <taxon>Vibrionales</taxon>
        <taxon>Vibrionaceae</taxon>
        <taxon>Vibrio</taxon>
    </lineage>
</organism>
<reference evidence="1" key="1">
    <citation type="submission" date="2024-05" db="EMBL/GenBank/DDBJ databases">
        <title>Genome Sequences of Four Agar- Degrading Marine Bacteria.</title>
        <authorList>
            <person name="Phillips E.K."/>
            <person name="Shaffer J.C."/>
            <person name="Henson M.W."/>
            <person name="Temperton B."/>
            <person name="Thrash C.J."/>
            <person name="Martin M.O."/>
        </authorList>
    </citation>
    <scope>NUCLEOTIDE SEQUENCE</scope>
    <source>
        <strain evidence="1">EKP203</strain>
    </source>
</reference>
<dbReference type="PANTHER" id="PTHR40278:SF2">
    <property type="entry name" value="TYPE IV PILUS INNER MEMBRANE COMPONENT PILN"/>
    <property type="match status" value="1"/>
</dbReference>
<protein>
    <submittedName>
        <fullName evidence="1">PilN domain-containing protein</fullName>
    </submittedName>
</protein>
<gene>
    <name evidence="1" type="ORF">QWJ08_01210</name>
</gene>
<name>A0ABT7XW84_9VIBR</name>
<comment type="caution">
    <text evidence="1">The sequence shown here is derived from an EMBL/GenBank/DDBJ whole genome shotgun (WGS) entry which is preliminary data.</text>
</comment>
<evidence type="ECO:0000313" key="2">
    <source>
        <dbReference type="Proteomes" id="UP001169719"/>
    </source>
</evidence>
<keyword evidence="2" id="KW-1185">Reference proteome</keyword>
<dbReference type="EMBL" id="JAUEOZ010000001">
    <property type="protein sequence ID" value="MDN2480044.1"/>
    <property type="molecule type" value="Genomic_DNA"/>
</dbReference>
<dbReference type="RefSeq" id="WP_289960363.1">
    <property type="nucleotide sequence ID" value="NZ_JAUEOZ010000001.1"/>
</dbReference>
<dbReference type="Pfam" id="PF05137">
    <property type="entry name" value="PilN"/>
    <property type="match status" value="1"/>
</dbReference>
<dbReference type="PANTHER" id="PTHR40278">
    <property type="entry name" value="DNA UTILIZATION PROTEIN HOFN"/>
    <property type="match status" value="1"/>
</dbReference>
<accession>A0ABT7XW84</accession>
<evidence type="ECO:0000313" key="1">
    <source>
        <dbReference type="EMBL" id="MDN2480044.1"/>
    </source>
</evidence>
<proteinExistence type="predicted"/>
<dbReference type="Proteomes" id="UP001169719">
    <property type="component" value="Unassembled WGS sequence"/>
</dbReference>
<sequence>MQPSINLLPWRESRRQQHRQRFFQLVVLALLLAGGGQFALGRYADEQRAQQQARLHYLQQQIDVIDQRIKAMKVTEEEHKALLTRLDVVEKLQQRRNKTTDFMNLVPGLIPEGVYVDKIKMNGVEVEITGISDSTARLATMLDSLEKSSQLTNVEMHSIVHGKPRFGKKYQTFKVSFELNFNSAPSISNRTNVTQQEASHG</sequence>